<dbReference type="AlphaFoldDB" id="A0A6G7LQ07"/>
<organism evidence="2 3">
    <name type="scientific">Shewanella chilikensis</name>
    <dbReference type="NCBI Taxonomy" id="558541"/>
    <lineage>
        <taxon>Bacteria</taxon>
        <taxon>Pseudomonadati</taxon>
        <taxon>Pseudomonadota</taxon>
        <taxon>Gammaproteobacteria</taxon>
        <taxon>Alteromonadales</taxon>
        <taxon>Shewanellaceae</taxon>
        <taxon>Shewanella</taxon>
    </lineage>
</organism>
<dbReference type="Pfam" id="PF07254">
    <property type="entry name" value="Cpta_toxin"/>
    <property type="match status" value="1"/>
</dbReference>
<accession>A0A6G7LQ07</accession>
<name>A0A6G7LQ07_9GAMM</name>
<evidence type="ECO:0000313" key="2">
    <source>
        <dbReference type="EMBL" id="QIJ03878.1"/>
    </source>
</evidence>
<reference evidence="2 3" key="1">
    <citation type="submission" date="2019-11" db="EMBL/GenBank/DDBJ databases">
        <title>Complete Genome Sequence of Shewanella chilikensis Strain DC57, Isolated from Corroded Seal Rings at a floating production facility in Australia.</title>
        <authorList>
            <person name="Salgar-Chaparro S.J."/>
            <person name="Castillo-Villamizar G.A."/>
            <person name="Poehlein A."/>
            <person name="Daniel R."/>
            <person name="Machuca L."/>
        </authorList>
    </citation>
    <scope>NUCLEOTIDE SEQUENCE [LARGE SCALE GENOMIC DNA]</scope>
    <source>
        <strain evidence="2 3">DC57</strain>
    </source>
</reference>
<proteinExistence type="predicted"/>
<evidence type="ECO:0000256" key="1">
    <source>
        <dbReference type="SAM" id="Phobius"/>
    </source>
</evidence>
<keyword evidence="1" id="KW-0472">Membrane</keyword>
<keyword evidence="1" id="KW-1133">Transmembrane helix</keyword>
<feature type="transmembrane region" description="Helical" evidence="1">
    <location>
        <begin position="43"/>
        <end position="62"/>
    </location>
</feature>
<sequence length="140" mass="16277">MAGQRHRFQLSSSFSQYLSLTVLAAVCLSSFLAWPALDYPFYLSFKYLCLLLVLVAFGLALWRLRRWQLCFWLNELGEGQFEPGSSFELSGKPWVSPFVVTFTYQGEDNCGRCWLFADMFDDTDYRHLCRLLLQRSKSAN</sequence>
<evidence type="ECO:0000313" key="3">
    <source>
        <dbReference type="Proteomes" id="UP000502117"/>
    </source>
</evidence>
<dbReference type="RefSeq" id="WP_165564715.1">
    <property type="nucleotide sequence ID" value="NZ_CP045857.1"/>
</dbReference>
<protein>
    <submittedName>
        <fullName evidence="2">Uncharacterized protein</fullName>
    </submittedName>
</protein>
<dbReference type="EMBL" id="CP045857">
    <property type="protein sequence ID" value="QIJ03878.1"/>
    <property type="molecule type" value="Genomic_DNA"/>
</dbReference>
<gene>
    <name evidence="2" type="ORF">GII14_06600</name>
</gene>
<dbReference type="Proteomes" id="UP000502117">
    <property type="component" value="Chromosome"/>
</dbReference>
<dbReference type="InterPro" id="IPR009883">
    <property type="entry name" value="YgfX"/>
</dbReference>
<dbReference type="KEGG" id="schk:GII14_06600"/>
<feature type="transmembrane region" description="Helical" evidence="1">
    <location>
        <begin position="17"/>
        <end position="37"/>
    </location>
</feature>
<keyword evidence="1" id="KW-0812">Transmembrane</keyword>